<keyword evidence="1" id="KW-0067">ATP-binding</keyword>
<dbReference type="PROSITE" id="PS50011">
    <property type="entry name" value="PROTEIN_KINASE_DOM"/>
    <property type="match status" value="1"/>
</dbReference>
<proteinExistence type="predicted"/>
<dbReference type="Pfam" id="PF07714">
    <property type="entry name" value="PK_Tyr_Ser-Thr"/>
    <property type="match status" value="1"/>
</dbReference>
<reference evidence="4 5" key="1">
    <citation type="submission" date="2014-02" db="EMBL/GenBank/DDBJ databases">
        <title>Single nucleus genome sequencing reveals high similarity among nuclei of an endomycorrhizal fungus.</title>
        <authorList>
            <person name="Lin K."/>
            <person name="Geurts R."/>
            <person name="Zhang Z."/>
            <person name="Limpens E."/>
            <person name="Saunders D.G."/>
            <person name="Mu D."/>
            <person name="Pang E."/>
            <person name="Cao H."/>
            <person name="Cha H."/>
            <person name="Lin T."/>
            <person name="Zhou Q."/>
            <person name="Shang Y."/>
            <person name="Li Y."/>
            <person name="Ivanov S."/>
            <person name="Sharma T."/>
            <person name="Velzen R.V."/>
            <person name="Ruijter N.D."/>
            <person name="Aanen D.K."/>
            <person name="Win J."/>
            <person name="Kamoun S."/>
            <person name="Bisseling T."/>
            <person name="Huang S."/>
        </authorList>
    </citation>
    <scope>NUCLEOTIDE SEQUENCE [LARGE SCALE GENOMIC DNA]</scope>
    <source>
        <strain evidence="5">DAOM197198w</strain>
    </source>
</reference>
<keyword evidence="5" id="KW-1185">Reference proteome</keyword>
<dbReference type="PRINTS" id="PR00109">
    <property type="entry name" value="TYRKINASE"/>
</dbReference>
<accession>A0A015L6G8</accession>
<dbReference type="HOGENOM" id="CLU_000288_7_12_1"/>
<dbReference type="InterPro" id="IPR011009">
    <property type="entry name" value="Kinase-like_dom_sf"/>
</dbReference>
<dbReference type="InterPro" id="IPR011990">
    <property type="entry name" value="TPR-like_helical_dom_sf"/>
</dbReference>
<dbReference type="InterPro" id="IPR017441">
    <property type="entry name" value="Protein_kinase_ATP_BS"/>
</dbReference>
<evidence type="ECO:0000259" key="3">
    <source>
        <dbReference type="PROSITE" id="PS50011"/>
    </source>
</evidence>
<name>A0A015L6G8_RHIIW</name>
<dbReference type="InterPro" id="IPR001245">
    <property type="entry name" value="Ser-Thr/Tyr_kinase_cat_dom"/>
</dbReference>
<dbReference type="AlphaFoldDB" id="A0A015L6G8"/>
<dbReference type="InterPro" id="IPR006597">
    <property type="entry name" value="Sel1-like"/>
</dbReference>
<sequence>MQNNENINEWTNWIEEAIIKQHIKYYEYENFKNVQEVGSGAFGKVFRANWKNFGHLALKSFYNLNDITLKEIVNELKLQREVDFHDNIIRFYGITKFESENKIDQTKNYLLVMEYANGGTLRDYLNENFNRLSWDDRYNLAHQLACSVLCLHDEGIVHRDLHSCNVLVHKKSIKLADFGLSKRIDEASNSQSKLLGMVPYIDPKVLMNSNNLKLNEKSDVYSIGVLLWEISSGKPPFHEEKNRIGLIYDISQGRREEIIPDTPNDYSNLYIECWNNEPSKRPNMHEVVNRLGVFIPDSNSTTIDQQNDISDQTYPTPNENLTPNSAGNSSHGELSKMIQNFTNMNTSEIDSMSTKEQINENISSENYFSIVINEIVDLIFKENIKDNRNVKQHVIDYLNNHNVNSKEIYNWLLNNQNNSESIFLLGYFNYVGIGSTKDEEKAFNLFINASKQDHTLAQYCVGLCYQFGNGITKNEKLAFEYYEKVANKDYANGQFKLGWFYKNGVSVNKDLKMAVYWYEKAADNGHLKAMHNLGLSYENGDGVDKNNQKAFELFKQSAEGGHSGGIMMLAYCYGSGIGINIDRQKAVELYQKAANLGSKVAQYNLANMYKDGDGVDKNNQKAFELFKQSAEGGHSGGIMMLAYCYGSGIGINIDRQKAVELYQKAANLGSKVAQYNLANMYKDGDGVDKNNQKAFELFKQSAEGGHSGGIMMLAYCYDNGIGINFDKQKAVELYQKAANLGHEVAQYNLANMYKAGVGIEKDLDKAIYWYEQSAKQGYIDAQTRLKELKKN</sequence>
<dbReference type="GO" id="GO:0004672">
    <property type="term" value="F:protein kinase activity"/>
    <property type="evidence" value="ECO:0007669"/>
    <property type="project" value="InterPro"/>
</dbReference>
<feature type="binding site" evidence="1">
    <location>
        <position position="59"/>
    </location>
    <ligand>
        <name>ATP</name>
        <dbReference type="ChEBI" id="CHEBI:30616"/>
    </ligand>
</feature>
<gene>
    <name evidence="4" type="ORF">RirG_271040</name>
</gene>
<evidence type="ECO:0000313" key="4">
    <source>
        <dbReference type="EMBL" id="EXX50423.1"/>
    </source>
</evidence>
<dbReference type="Pfam" id="PF08238">
    <property type="entry name" value="Sel1"/>
    <property type="match status" value="10"/>
</dbReference>
<dbReference type="Gene3D" id="1.25.40.10">
    <property type="entry name" value="Tetratricopeptide repeat domain"/>
    <property type="match status" value="2"/>
</dbReference>
<dbReference type="SUPFAM" id="SSF56112">
    <property type="entry name" value="Protein kinase-like (PK-like)"/>
    <property type="match status" value="1"/>
</dbReference>
<protein>
    <submittedName>
        <fullName evidence="4">Kic1p</fullName>
    </submittedName>
</protein>
<dbReference type="Proteomes" id="UP000022910">
    <property type="component" value="Unassembled WGS sequence"/>
</dbReference>
<dbReference type="SMART" id="SM00671">
    <property type="entry name" value="SEL1"/>
    <property type="match status" value="10"/>
</dbReference>
<feature type="domain" description="Protein kinase" evidence="3">
    <location>
        <begin position="31"/>
        <end position="295"/>
    </location>
</feature>
<dbReference type="InterPro" id="IPR000719">
    <property type="entry name" value="Prot_kinase_dom"/>
</dbReference>
<dbReference type="Gene3D" id="1.10.510.10">
    <property type="entry name" value="Transferase(Phosphotransferase) domain 1"/>
    <property type="match status" value="1"/>
</dbReference>
<keyword evidence="1" id="KW-0547">Nucleotide-binding</keyword>
<feature type="region of interest" description="Disordered" evidence="2">
    <location>
        <begin position="299"/>
        <end position="331"/>
    </location>
</feature>
<dbReference type="PANTHER" id="PTHR45011:SF1">
    <property type="entry name" value="DAP3-BINDING CELL DEATH ENHANCER 1"/>
    <property type="match status" value="1"/>
</dbReference>
<evidence type="ECO:0000256" key="2">
    <source>
        <dbReference type="SAM" id="MobiDB-lite"/>
    </source>
</evidence>
<dbReference type="PROSITE" id="PS00107">
    <property type="entry name" value="PROTEIN_KINASE_ATP"/>
    <property type="match status" value="1"/>
</dbReference>
<organism evidence="4 5">
    <name type="scientific">Rhizophagus irregularis (strain DAOM 197198w)</name>
    <name type="common">Glomus intraradices</name>
    <dbReference type="NCBI Taxonomy" id="1432141"/>
    <lineage>
        <taxon>Eukaryota</taxon>
        <taxon>Fungi</taxon>
        <taxon>Fungi incertae sedis</taxon>
        <taxon>Mucoromycota</taxon>
        <taxon>Glomeromycotina</taxon>
        <taxon>Glomeromycetes</taxon>
        <taxon>Glomerales</taxon>
        <taxon>Glomeraceae</taxon>
        <taxon>Rhizophagus</taxon>
    </lineage>
</organism>
<dbReference type="InterPro" id="IPR052748">
    <property type="entry name" value="ISR_Activator"/>
</dbReference>
<evidence type="ECO:0000256" key="1">
    <source>
        <dbReference type="PROSITE-ProRule" id="PRU10141"/>
    </source>
</evidence>
<dbReference type="SUPFAM" id="SSF81901">
    <property type="entry name" value="HCP-like"/>
    <property type="match status" value="3"/>
</dbReference>
<evidence type="ECO:0000313" key="5">
    <source>
        <dbReference type="Proteomes" id="UP000022910"/>
    </source>
</evidence>
<comment type="caution">
    <text evidence="4">The sequence shown here is derived from an EMBL/GenBank/DDBJ whole genome shotgun (WGS) entry which is preliminary data.</text>
</comment>
<dbReference type="GO" id="GO:0005524">
    <property type="term" value="F:ATP binding"/>
    <property type="evidence" value="ECO:0007669"/>
    <property type="project" value="UniProtKB-UniRule"/>
</dbReference>
<dbReference type="PANTHER" id="PTHR45011">
    <property type="entry name" value="DAP3-BINDING CELL DEATH ENHANCER 1"/>
    <property type="match status" value="1"/>
</dbReference>
<dbReference type="EMBL" id="JEMT01029965">
    <property type="protein sequence ID" value="EXX50423.1"/>
    <property type="molecule type" value="Genomic_DNA"/>
</dbReference>